<reference evidence="2 3" key="1">
    <citation type="submission" date="2019-11" db="EMBL/GenBank/DDBJ databases">
        <title>FDA dAtabase for Regulatory Grade micrObial Sequences (FDA-ARGOS): Supporting development and validation of Infectious Disease Dx tests.</title>
        <authorList>
            <person name="Stonesifer R."/>
            <person name="Tallon L."/>
            <person name="Sadzewicz L."/>
            <person name="Vavikolanu K."/>
            <person name="Mehta A."/>
            <person name="Aluvathingal J."/>
            <person name="Nadendla S."/>
            <person name="Myers T."/>
            <person name="Yan Y."/>
            <person name="Sichtig H."/>
        </authorList>
    </citation>
    <scope>NUCLEOTIDE SEQUENCE [LARGE SCALE GENOMIC DNA]</scope>
    <source>
        <strain evidence="2 3">FDAARGOS_732</strain>
    </source>
</reference>
<evidence type="ECO:0000313" key="3">
    <source>
        <dbReference type="Proteomes" id="UP000424490"/>
    </source>
</evidence>
<gene>
    <name evidence="2" type="ORF">FOC40_01545</name>
</gene>
<dbReference type="AlphaFoldDB" id="A0A857A8H9"/>
<evidence type="ECO:0000313" key="2">
    <source>
        <dbReference type="EMBL" id="QGS11820.1"/>
    </source>
</evidence>
<proteinExistence type="predicted"/>
<name>A0A857A8H9_9ACTO</name>
<dbReference type="Proteomes" id="UP000424490">
    <property type="component" value="Chromosome"/>
</dbReference>
<evidence type="ECO:0000256" key="1">
    <source>
        <dbReference type="ARBA" id="ARBA00022737"/>
    </source>
</evidence>
<dbReference type="EMBL" id="CP046315">
    <property type="protein sequence ID" value="QGS11820.1"/>
    <property type="molecule type" value="Genomic_DNA"/>
</dbReference>
<organism evidence="2 3">
    <name type="scientific">Schaalia odontolytica</name>
    <dbReference type="NCBI Taxonomy" id="1660"/>
    <lineage>
        <taxon>Bacteria</taxon>
        <taxon>Bacillati</taxon>
        <taxon>Actinomycetota</taxon>
        <taxon>Actinomycetes</taxon>
        <taxon>Actinomycetales</taxon>
        <taxon>Actinomycetaceae</taxon>
        <taxon>Schaalia</taxon>
    </lineage>
</organism>
<protein>
    <submittedName>
        <fullName evidence="2">Uncharacterized protein</fullName>
    </submittedName>
</protein>
<dbReference type="Gene3D" id="2.10.270.10">
    <property type="entry name" value="Cholin Binding"/>
    <property type="match status" value="1"/>
</dbReference>
<dbReference type="SUPFAM" id="SSF69360">
    <property type="entry name" value="Cell wall binding repeat"/>
    <property type="match status" value="1"/>
</dbReference>
<sequence>MGAWVMDSVGWWYRNADGSYPTNTSMVIDGRTYRFDGRGYMRTGWVLVDGTWYYLHGSGVWVI</sequence>
<accession>A0A857A8H9</accession>
<dbReference type="Pfam" id="PF19127">
    <property type="entry name" value="Choline_bind_3"/>
    <property type="match status" value="1"/>
</dbReference>
<keyword evidence="1" id="KW-0677">Repeat</keyword>
<dbReference type="InterPro" id="IPR018337">
    <property type="entry name" value="Cell_wall/Cho-bd_repeat"/>
</dbReference>